<comment type="cofactor">
    <cofactor evidence="1">
        <name>Mg(2+)</name>
        <dbReference type="ChEBI" id="CHEBI:18420"/>
    </cofactor>
</comment>
<evidence type="ECO:0000256" key="8">
    <source>
        <dbReference type="SAM" id="Phobius"/>
    </source>
</evidence>
<dbReference type="SMART" id="SM01079">
    <property type="entry name" value="CHASE"/>
    <property type="match status" value="1"/>
</dbReference>
<dbReference type="InterPro" id="IPR042240">
    <property type="entry name" value="CHASE_sf"/>
</dbReference>
<keyword evidence="12" id="KW-1185">Reference proteome</keyword>
<dbReference type="GO" id="GO:1902201">
    <property type="term" value="P:negative regulation of bacterial-type flagellum-dependent cell motility"/>
    <property type="evidence" value="ECO:0007669"/>
    <property type="project" value="TreeGrafter"/>
</dbReference>
<dbReference type="InterPro" id="IPR000160">
    <property type="entry name" value="GGDEF_dom"/>
</dbReference>
<dbReference type="Pfam" id="PF03924">
    <property type="entry name" value="CHASE"/>
    <property type="match status" value="1"/>
</dbReference>
<dbReference type="InterPro" id="IPR006189">
    <property type="entry name" value="CHASE_dom"/>
</dbReference>
<dbReference type="EC" id="2.7.7.65" evidence="3"/>
<dbReference type="NCBIfam" id="TIGR00254">
    <property type="entry name" value="GGDEF"/>
    <property type="match status" value="1"/>
</dbReference>
<evidence type="ECO:0000256" key="6">
    <source>
        <dbReference type="ARBA" id="ARBA00023136"/>
    </source>
</evidence>
<dbReference type="GO" id="GO:0005886">
    <property type="term" value="C:plasma membrane"/>
    <property type="evidence" value="ECO:0007669"/>
    <property type="project" value="TreeGrafter"/>
</dbReference>
<dbReference type="GO" id="GO:0043709">
    <property type="term" value="P:cell adhesion involved in single-species biofilm formation"/>
    <property type="evidence" value="ECO:0007669"/>
    <property type="project" value="TreeGrafter"/>
</dbReference>
<dbReference type="SUPFAM" id="SSF55073">
    <property type="entry name" value="Nucleotide cyclase"/>
    <property type="match status" value="1"/>
</dbReference>
<dbReference type="PANTHER" id="PTHR45138">
    <property type="entry name" value="REGULATORY COMPONENTS OF SENSORY TRANSDUCTION SYSTEM"/>
    <property type="match status" value="1"/>
</dbReference>
<evidence type="ECO:0000259" key="9">
    <source>
        <dbReference type="PROSITE" id="PS50839"/>
    </source>
</evidence>
<evidence type="ECO:0000313" key="12">
    <source>
        <dbReference type="Proteomes" id="UP000070529"/>
    </source>
</evidence>
<comment type="catalytic activity">
    <reaction evidence="7">
        <text>2 GTP = 3',3'-c-di-GMP + 2 diphosphate</text>
        <dbReference type="Rhea" id="RHEA:24898"/>
        <dbReference type="ChEBI" id="CHEBI:33019"/>
        <dbReference type="ChEBI" id="CHEBI:37565"/>
        <dbReference type="ChEBI" id="CHEBI:58805"/>
        <dbReference type="EC" id="2.7.7.65"/>
    </reaction>
</comment>
<keyword evidence="6 8" id="KW-0472">Membrane</keyword>
<reference evidence="11 12" key="1">
    <citation type="submission" date="2015-11" db="EMBL/GenBank/DDBJ databases">
        <title>Genomic Taxonomy of the Vibrionaceae.</title>
        <authorList>
            <person name="Gomez-Gil B."/>
            <person name="Enciso-Ibarra J."/>
        </authorList>
    </citation>
    <scope>NUCLEOTIDE SEQUENCE [LARGE SCALE GENOMIC DNA]</scope>
    <source>
        <strain evidence="11 12">CAIM 912</strain>
    </source>
</reference>
<dbReference type="Proteomes" id="UP000070529">
    <property type="component" value="Unassembled WGS sequence"/>
</dbReference>
<name>A0A135IAX5_9GAMM</name>
<evidence type="ECO:0000313" key="11">
    <source>
        <dbReference type="EMBL" id="KXF82607.1"/>
    </source>
</evidence>
<dbReference type="Gene3D" id="3.30.450.350">
    <property type="entry name" value="CHASE domain"/>
    <property type="match status" value="1"/>
</dbReference>
<dbReference type="PANTHER" id="PTHR45138:SF9">
    <property type="entry name" value="DIGUANYLATE CYCLASE DGCM-RELATED"/>
    <property type="match status" value="1"/>
</dbReference>
<protein>
    <recommendedName>
        <fullName evidence="3">diguanylate cyclase</fullName>
        <ecNumber evidence="3">2.7.7.65</ecNumber>
    </recommendedName>
</protein>
<organism evidence="11 12">
    <name type="scientific">Enterovibrio coralii</name>
    <dbReference type="NCBI Taxonomy" id="294935"/>
    <lineage>
        <taxon>Bacteria</taxon>
        <taxon>Pseudomonadati</taxon>
        <taxon>Pseudomonadota</taxon>
        <taxon>Gammaproteobacteria</taxon>
        <taxon>Vibrionales</taxon>
        <taxon>Vibrionaceae</taxon>
        <taxon>Enterovibrio</taxon>
    </lineage>
</organism>
<evidence type="ECO:0000259" key="10">
    <source>
        <dbReference type="PROSITE" id="PS50887"/>
    </source>
</evidence>
<feature type="transmembrane region" description="Helical" evidence="8">
    <location>
        <begin position="305"/>
        <end position="324"/>
    </location>
</feature>
<dbReference type="SMART" id="SM00267">
    <property type="entry name" value="GGDEF"/>
    <property type="match status" value="1"/>
</dbReference>
<feature type="domain" description="GGDEF" evidence="10">
    <location>
        <begin position="387"/>
        <end position="521"/>
    </location>
</feature>
<dbReference type="PROSITE" id="PS50887">
    <property type="entry name" value="GGDEF"/>
    <property type="match status" value="1"/>
</dbReference>
<dbReference type="InterPro" id="IPR029787">
    <property type="entry name" value="Nucleotide_cyclase"/>
</dbReference>
<dbReference type="CDD" id="cd01949">
    <property type="entry name" value="GGDEF"/>
    <property type="match status" value="1"/>
</dbReference>
<dbReference type="Pfam" id="PF00990">
    <property type="entry name" value="GGDEF"/>
    <property type="match status" value="1"/>
</dbReference>
<evidence type="ECO:0000256" key="4">
    <source>
        <dbReference type="ARBA" id="ARBA00022692"/>
    </source>
</evidence>
<comment type="subcellular location">
    <subcellularLocation>
        <location evidence="2">Membrane</location>
    </subcellularLocation>
</comment>
<dbReference type="InterPro" id="IPR043128">
    <property type="entry name" value="Rev_trsase/Diguanyl_cyclase"/>
</dbReference>
<dbReference type="EMBL" id="LNTY01000018">
    <property type="protein sequence ID" value="KXF82607.1"/>
    <property type="molecule type" value="Genomic_DNA"/>
</dbReference>
<dbReference type="STRING" id="294935.ATN88_21320"/>
<comment type="caution">
    <text evidence="11">The sequence shown here is derived from an EMBL/GenBank/DDBJ whole genome shotgun (WGS) entry which is preliminary data.</text>
</comment>
<dbReference type="GO" id="GO:0007165">
    <property type="term" value="P:signal transduction"/>
    <property type="evidence" value="ECO:0007669"/>
    <property type="project" value="UniProtKB-ARBA"/>
</dbReference>
<dbReference type="InterPro" id="IPR050469">
    <property type="entry name" value="Diguanylate_Cyclase"/>
</dbReference>
<evidence type="ECO:0000256" key="7">
    <source>
        <dbReference type="ARBA" id="ARBA00034247"/>
    </source>
</evidence>
<accession>A0A135IAX5</accession>
<evidence type="ECO:0000256" key="5">
    <source>
        <dbReference type="ARBA" id="ARBA00022989"/>
    </source>
</evidence>
<dbReference type="AlphaFoldDB" id="A0A135IAX5"/>
<dbReference type="GO" id="GO:0052621">
    <property type="term" value="F:diguanylate cyclase activity"/>
    <property type="evidence" value="ECO:0007669"/>
    <property type="project" value="UniProtKB-EC"/>
</dbReference>
<evidence type="ECO:0000256" key="1">
    <source>
        <dbReference type="ARBA" id="ARBA00001946"/>
    </source>
</evidence>
<gene>
    <name evidence="11" type="ORF">ATN88_21320</name>
</gene>
<evidence type="ECO:0000256" key="2">
    <source>
        <dbReference type="ARBA" id="ARBA00004370"/>
    </source>
</evidence>
<sequence length="537" mass="61104">MTYRYTKYIAVLVGIFFSVLMAWVVADTEKKAIVFEFQNDIDRRAASLSKSLFTNFEALHSLATLFRSNPDTGYTQFQQEARRILKRHREIQALEWIPAVKKEERERFERAFQGEFPGFKFTELSPEREMIEAGEREEYFPVYFIEPYIGNEKALGFDLTANPARSATLYNVRDSGHPAASESITLVQETSNEKAFLAMVPIYRGPISTLQDRRQNLEGVVLGVFRIRDIFIASQLGELPPEIEIEIIDVTESANGDVLYKYMPGKGKLLMSGLDYQSEYISVLGREWFMRASATQQYVDKKQSLLPIVILLGGVGVTLFFTAYMRLVFRHAELVEKEVIDRTRDLDEANDSLRQLTQKDTLTGLYNRRYYDSQIEQEWSRALRNQSPITILIFDVDHFKEFNDHNGHLAGDNCLTKIGLSLKMSLLRAQDVLCRYGGEEFVAILPDTTDPISVAEKCRKRVVELGIEHPQSSQGVVTISVGCAQMVPSPNVGHHDLFNAADEALYQAKLEGRNRVQMAPSRQLHCVDDASSDKKSS</sequence>
<proteinExistence type="predicted"/>
<keyword evidence="4 8" id="KW-0812">Transmembrane</keyword>
<evidence type="ECO:0000256" key="3">
    <source>
        <dbReference type="ARBA" id="ARBA00012528"/>
    </source>
</evidence>
<dbReference type="PROSITE" id="PS50839">
    <property type="entry name" value="CHASE"/>
    <property type="match status" value="1"/>
</dbReference>
<keyword evidence="5 8" id="KW-1133">Transmembrane helix</keyword>
<dbReference type="FunFam" id="3.30.70.270:FF:000001">
    <property type="entry name" value="Diguanylate cyclase domain protein"/>
    <property type="match status" value="1"/>
</dbReference>
<dbReference type="Gene3D" id="3.30.70.270">
    <property type="match status" value="1"/>
</dbReference>
<feature type="domain" description="CHASE" evidence="9">
    <location>
        <begin position="68"/>
        <end position="260"/>
    </location>
</feature>